<accession>A0ABP5VCA5</accession>
<keyword evidence="7" id="KW-1185">Reference proteome</keyword>
<keyword evidence="1" id="KW-0805">Transcription regulation</keyword>
<evidence type="ECO:0000259" key="5">
    <source>
        <dbReference type="PROSITE" id="PS01124"/>
    </source>
</evidence>
<reference evidence="7" key="1">
    <citation type="journal article" date="2019" name="Int. J. Syst. Evol. Microbiol.">
        <title>The Global Catalogue of Microorganisms (GCM) 10K type strain sequencing project: providing services to taxonomists for standard genome sequencing and annotation.</title>
        <authorList>
            <consortium name="The Broad Institute Genomics Platform"/>
            <consortium name="The Broad Institute Genome Sequencing Center for Infectious Disease"/>
            <person name="Wu L."/>
            <person name="Ma J."/>
        </authorList>
    </citation>
    <scope>NUCLEOTIDE SEQUENCE [LARGE SCALE GENOMIC DNA]</scope>
    <source>
        <strain evidence="7">JCM 3325</strain>
    </source>
</reference>
<feature type="domain" description="HTH araC/xylS-type" evidence="5">
    <location>
        <begin position="202"/>
        <end position="303"/>
    </location>
</feature>
<organism evidence="6 7">
    <name type="scientific">Actinomadura vinacea</name>
    <dbReference type="NCBI Taxonomy" id="115336"/>
    <lineage>
        <taxon>Bacteria</taxon>
        <taxon>Bacillati</taxon>
        <taxon>Actinomycetota</taxon>
        <taxon>Actinomycetes</taxon>
        <taxon>Streptosporangiales</taxon>
        <taxon>Thermomonosporaceae</taxon>
        <taxon>Actinomadura</taxon>
    </lineage>
</organism>
<dbReference type="InterPro" id="IPR050204">
    <property type="entry name" value="AraC_XylS_family_regulators"/>
</dbReference>
<protein>
    <submittedName>
        <fullName evidence="6">Helix-turn-helix domain-containing protein</fullName>
    </submittedName>
</protein>
<dbReference type="PROSITE" id="PS01124">
    <property type="entry name" value="HTH_ARAC_FAMILY_2"/>
    <property type="match status" value="1"/>
</dbReference>
<dbReference type="InterPro" id="IPR018060">
    <property type="entry name" value="HTH_AraC"/>
</dbReference>
<dbReference type="RefSeq" id="WP_344586437.1">
    <property type="nucleotide sequence ID" value="NZ_BAAARW010000001.1"/>
</dbReference>
<keyword evidence="2" id="KW-0238">DNA-binding</keyword>
<evidence type="ECO:0000256" key="2">
    <source>
        <dbReference type="ARBA" id="ARBA00023125"/>
    </source>
</evidence>
<evidence type="ECO:0000256" key="3">
    <source>
        <dbReference type="ARBA" id="ARBA00023163"/>
    </source>
</evidence>
<evidence type="ECO:0000313" key="7">
    <source>
        <dbReference type="Proteomes" id="UP001501231"/>
    </source>
</evidence>
<dbReference type="PANTHER" id="PTHR46796">
    <property type="entry name" value="HTH-TYPE TRANSCRIPTIONAL ACTIVATOR RHAS-RELATED"/>
    <property type="match status" value="1"/>
</dbReference>
<keyword evidence="3" id="KW-0804">Transcription</keyword>
<comment type="caution">
    <text evidence="6">The sequence shown here is derived from an EMBL/GenBank/DDBJ whole genome shotgun (WGS) entry which is preliminary data.</text>
</comment>
<evidence type="ECO:0000256" key="4">
    <source>
        <dbReference type="SAM" id="MobiDB-lite"/>
    </source>
</evidence>
<dbReference type="Pfam" id="PF14525">
    <property type="entry name" value="AraC_binding_2"/>
    <property type="match status" value="1"/>
</dbReference>
<sequence>MNGIEYDRLEPFQAAAAKAFVPVRVRVPREADFRAAIGGGTVNGVAVGRIAGTPCSVHRDARLIGSADPEMLKVALIRRGRAGVEQDDQQCVVRPGDLVAYDTTRPYELRYWDDFDITVLAIPRARLGPSAELIRRRSASPLPVDVTVRSVVSGCLAGLGADLDGLSPAAGMHLADALVSLVTSAFTDEAPERAEPDSALGDRVVAHCLANLSDPDLSVGSVARRHGISVRHLHRVLSGRGISLAAWIRHERLLRIRRDLSNPALAHRTAAEIAARWGILDPTHLSRALKAEFGRTAKEIRSAGPEAEPAQRRSRPAVEDPA</sequence>
<dbReference type="InterPro" id="IPR035418">
    <property type="entry name" value="AraC-bd_2"/>
</dbReference>
<name>A0ABP5VCA5_9ACTN</name>
<proteinExistence type="predicted"/>
<evidence type="ECO:0000256" key="1">
    <source>
        <dbReference type="ARBA" id="ARBA00023015"/>
    </source>
</evidence>
<feature type="region of interest" description="Disordered" evidence="4">
    <location>
        <begin position="296"/>
        <end position="322"/>
    </location>
</feature>
<dbReference type="EMBL" id="BAAARW010000001">
    <property type="protein sequence ID" value="GAA2399423.1"/>
    <property type="molecule type" value="Genomic_DNA"/>
</dbReference>
<dbReference type="SMART" id="SM00342">
    <property type="entry name" value="HTH_ARAC"/>
    <property type="match status" value="1"/>
</dbReference>
<evidence type="ECO:0000313" key="6">
    <source>
        <dbReference type="EMBL" id="GAA2399423.1"/>
    </source>
</evidence>
<dbReference type="Gene3D" id="1.10.10.60">
    <property type="entry name" value="Homeodomain-like"/>
    <property type="match status" value="1"/>
</dbReference>
<dbReference type="PANTHER" id="PTHR46796:SF6">
    <property type="entry name" value="ARAC SUBFAMILY"/>
    <property type="match status" value="1"/>
</dbReference>
<gene>
    <name evidence="6" type="ORF">GCM10010191_03030</name>
</gene>
<dbReference type="Pfam" id="PF12833">
    <property type="entry name" value="HTH_18"/>
    <property type="match status" value="1"/>
</dbReference>
<dbReference type="Proteomes" id="UP001501231">
    <property type="component" value="Unassembled WGS sequence"/>
</dbReference>